<keyword evidence="3" id="KW-1185">Reference proteome</keyword>
<dbReference type="EMBL" id="JAUSWN010000025">
    <property type="protein sequence ID" value="MDQ0480665.1"/>
    <property type="molecule type" value="Genomic_DNA"/>
</dbReference>
<accession>A0ABU0JU92</accession>
<organism evidence="1 3">
    <name type="scientific">Hathewaya limosa</name>
    <name type="common">Clostridium limosum</name>
    <dbReference type="NCBI Taxonomy" id="1536"/>
    <lineage>
        <taxon>Bacteria</taxon>
        <taxon>Bacillati</taxon>
        <taxon>Bacillota</taxon>
        <taxon>Clostridia</taxon>
        <taxon>Eubacteriales</taxon>
        <taxon>Clostridiaceae</taxon>
        <taxon>Hathewaya</taxon>
    </lineage>
</organism>
<sequence length="26" mass="2909">KAASLVKKVQADLVKTEIESFDFKTL</sequence>
<protein>
    <submittedName>
        <fullName evidence="1">Uncharacterized protein</fullName>
    </submittedName>
</protein>
<proteinExistence type="predicted"/>
<evidence type="ECO:0000313" key="1">
    <source>
        <dbReference type="EMBL" id="MDQ0480665.1"/>
    </source>
</evidence>
<dbReference type="Proteomes" id="UP001224418">
    <property type="component" value="Unassembled WGS sequence"/>
</dbReference>
<evidence type="ECO:0000313" key="2">
    <source>
        <dbReference type="EMBL" id="MDQ0480946.1"/>
    </source>
</evidence>
<gene>
    <name evidence="1" type="ORF">QOZ93_002415</name>
    <name evidence="2" type="ORF">QOZ93_002697</name>
</gene>
<comment type="caution">
    <text evidence="1">The sequence shown here is derived from an EMBL/GenBank/DDBJ whole genome shotgun (WGS) entry which is preliminary data.</text>
</comment>
<name>A0ABU0JU92_HATLI</name>
<reference evidence="1 3" key="1">
    <citation type="submission" date="2023-07" db="EMBL/GenBank/DDBJ databases">
        <title>Genomic Encyclopedia of Type Strains, Phase IV (KMG-IV): sequencing the most valuable type-strain genomes for metagenomic binning, comparative biology and taxonomic classification.</title>
        <authorList>
            <person name="Goeker M."/>
        </authorList>
    </citation>
    <scope>NUCLEOTIDE SEQUENCE [LARGE SCALE GENOMIC DNA]</scope>
    <source>
        <strain evidence="1 3">DSM 1400</strain>
    </source>
</reference>
<dbReference type="EMBL" id="JAUSWN010000035">
    <property type="protein sequence ID" value="MDQ0480946.1"/>
    <property type="molecule type" value="Genomic_DNA"/>
</dbReference>
<evidence type="ECO:0000313" key="3">
    <source>
        <dbReference type="Proteomes" id="UP001224418"/>
    </source>
</evidence>
<feature type="non-terminal residue" evidence="1">
    <location>
        <position position="1"/>
    </location>
</feature>